<evidence type="ECO:0000313" key="2">
    <source>
        <dbReference type="Proteomes" id="UP000663824"/>
    </source>
</evidence>
<proteinExistence type="predicted"/>
<dbReference type="SUPFAM" id="SSF56399">
    <property type="entry name" value="ADP-ribosylation"/>
    <property type="match status" value="1"/>
</dbReference>
<dbReference type="EMBL" id="CAJNRE010000115">
    <property type="protein sequence ID" value="CAF1919871.1"/>
    <property type="molecule type" value="Genomic_DNA"/>
</dbReference>
<protein>
    <submittedName>
        <fullName evidence="1">Uncharacterized protein</fullName>
    </submittedName>
</protein>
<gene>
    <name evidence="1" type="ORF">MBJ925_LOCUS1799</name>
</gene>
<comment type="caution">
    <text evidence="1">The sequence shown here is derived from an EMBL/GenBank/DDBJ whole genome shotgun (WGS) entry which is preliminary data.</text>
</comment>
<sequence length="424" mass="48776">MSMAAAPTPQRPGSKNLETFYLLWLDASVNKTEENVEAQQYLRTSINYLETFENDKQSECYIQSLSSDDRVVLIVSGQLGQIIVPHIHSLRQLSSIYVRGVFVRLDDLVSQITTDQTKRIHNKVDEALPICTFTAGAGQDQLTTGLNGQFIHSQLLIDCLLRIKSTSSAKNELIAVCKKEYEGNKAGLEILREFQQDYSPNHALWWYTRDSFAYRLLNKVLRVQNIDLLFLFRFFIRDLQQQFKDNQCTSRVCLYRRQLMPNDELQVSKDSTGSSTSNSIERVLFEITADLVAGVKSFANTRSFSYFPEEEEAFFMLGSIFRVINIQQDNEQVWLIQLKLCSENDNDLKSVIDEMKKDYTESGSETNLLSLGNILLSMNEYDSAEKYLFRFLDEQTNDHLDIARCYYLLGNLDTNTYHLDSSLT</sequence>
<dbReference type="AlphaFoldDB" id="A0A816KTV2"/>
<evidence type="ECO:0000313" key="1">
    <source>
        <dbReference type="EMBL" id="CAF1919871.1"/>
    </source>
</evidence>
<reference evidence="1" key="1">
    <citation type="submission" date="2021-02" db="EMBL/GenBank/DDBJ databases">
        <authorList>
            <person name="Nowell W R."/>
        </authorList>
    </citation>
    <scope>NUCLEOTIDE SEQUENCE</scope>
</reference>
<dbReference type="Gene3D" id="3.90.176.10">
    <property type="entry name" value="Toxin ADP-ribosyltransferase, Chain A, domain 1"/>
    <property type="match status" value="1"/>
</dbReference>
<accession>A0A816KTV2</accession>
<dbReference type="Proteomes" id="UP000663824">
    <property type="component" value="Unassembled WGS sequence"/>
</dbReference>
<name>A0A816KTV2_9BILA</name>
<organism evidence="1 2">
    <name type="scientific">Rotaria magnacalcarata</name>
    <dbReference type="NCBI Taxonomy" id="392030"/>
    <lineage>
        <taxon>Eukaryota</taxon>
        <taxon>Metazoa</taxon>
        <taxon>Spiralia</taxon>
        <taxon>Gnathifera</taxon>
        <taxon>Rotifera</taxon>
        <taxon>Eurotatoria</taxon>
        <taxon>Bdelloidea</taxon>
        <taxon>Philodinida</taxon>
        <taxon>Philodinidae</taxon>
        <taxon>Rotaria</taxon>
    </lineage>
</organism>
<dbReference type="Gene3D" id="1.25.40.10">
    <property type="entry name" value="Tetratricopeptide repeat domain"/>
    <property type="match status" value="1"/>
</dbReference>
<dbReference type="InterPro" id="IPR011990">
    <property type="entry name" value="TPR-like_helical_dom_sf"/>
</dbReference>